<evidence type="ECO:0000256" key="1">
    <source>
        <dbReference type="SAM" id="MobiDB-lite"/>
    </source>
</evidence>
<dbReference type="AlphaFoldDB" id="A0A2X3VCR3"/>
<dbReference type="RefSeq" id="WP_002923823.1">
    <property type="nucleotide sequence ID" value="NZ_CP071430.1"/>
</dbReference>
<gene>
    <name evidence="3" type="ORF">NCTC11085_01662</name>
</gene>
<evidence type="ECO:0000313" key="4">
    <source>
        <dbReference type="Proteomes" id="UP000249623"/>
    </source>
</evidence>
<proteinExistence type="predicted"/>
<dbReference type="Proteomes" id="UP000249623">
    <property type="component" value="Chromosome 1"/>
</dbReference>
<feature type="region of interest" description="Disordered" evidence="1">
    <location>
        <begin position="1"/>
        <end position="93"/>
    </location>
</feature>
<keyword evidence="2" id="KW-1133">Transmembrane helix</keyword>
<dbReference type="NCBIfam" id="NF038277">
    <property type="entry name" value="accessory_MacP"/>
    <property type="match status" value="1"/>
</dbReference>
<dbReference type="Pfam" id="PF26336">
    <property type="entry name" value="MacP_activator"/>
    <property type="match status" value="1"/>
</dbReference>
<feature type="compositionally biased region" description="Polar residues" evidence="1">
    <location>
        <begin position="69"/>
        <end position="85"/>
    </location>
</feature>
<feature type="transmembrane region" description="Helical" evidence="2">
    <location>
        <begin position="121"/>
        <end position="139"/>
    </location>
</feature>
<organism evidence="3 4">
    <name type="scientific">Streptococcus sanguinis</name>
    <dbReference type="NCBI Taxonomy" id="1305"/>
    <lineage>
        <taxon>Bacteria</taxon>
        <taxon>Bacillati</taxon>
        <taxon>Bacillota</taxon>
        <taxon>Bacilli</taxon>
        <taxon>Lactobacillales</taxon>
        <taxon>Streptococcaceae</taxon>
        <taxon>Streptococcus</taxon>
    </lineage>
</organism>
<keyword evidence="2" id="KW-0472">Membrane</keyword>
<evidence type="ECO:0000256" key="2">
    <source>
        <dbReference type="SAM" id="Phobius"/>
    </source>
</evidence>
<protein>
    <submittedName>
        <fullName evidence="3">Membrane protein</fullName>
    </submittedName>
</protein>
<keyword evidence="2" id="KW-0812">Transmembrane</keyword>
<dbReference type="EMBL" id="LS483346">
    <property type="protein sequence ID" value="SQF35285.1"/>
    <property type="molecule type" value="Genomic_DNA"/>
</dbReference>
<accession>A0A2X3VCR3</accession>
<reference evidence="3 4" key="1">
    <citation type="submission" date="2018-06" db="EMBL/GenBank/DDBJ databases">
        <authorList>
            <consortium name="Pathogen Informatics"/>
            <person name="Doyle S."/>
        </authorList>
    </citation>
    <scope>NUCLEOTIDE SEQUENCE [LARGE SCALE GENOMIC DNA]</scope>
    <source>
        <strain evidence="3 4">NCTC11085</strain>
    </source>
</reference>
<feature type="compositionally biased region" description="Low complexity" evidence="1">
    <location>
        <begin position="35"/>
        <end position="53"/>
    </location>
</feature>
<dbReference type="InterPro" id="IPR047752">
    <property type="entry name" value="MacP"/>
</dbReference>
<evidence type="ECO:0000313" key="3">
    <source>
        <dbReference type="EMBL" id="SQF35285.1"/>
    </source>
</evidence>
<feature type="compositionally biased region" description="Basic and acidic residues" evidence="1">
    <location>
        <begin position="10"/>
        <end position="19"/>
    </location>
</feature>
<name>A0A2X3VCR3_STRSA</name>
<sequence>MGKALLTDEIIERANRGEDISGPPLMDDEETKILSTGRSSFSSQQSSRQDTQFGYQSPQNRFSYEEARSQQSQSRFGYQSAQNQEEFTDETLHIEVDPTVTKSRRIENQKRSLFQAKLNKILLWVVILLIGLIAAIIWWP</sequence>